<dbReference type="InterPro" id="IPR036388">
    <property type="entry name" value="WH-like_DNA-bd_sf"/>
</dbReference>
<dbReference type="NCBIfam" id="NF000868">
    <property type="entry name" value="PRK00080.1"/>
    <property type="match status" value="1"/>
</dbReference>
<dbReference type="InterPro" id="IPR008824">
    <property type="entry name" value="RuvB-like_N"/>
</dbReference>
<dbReference type="SMART" id="SM00382">
    <property type="entry name" value="AAA"/>
    <property type="match status" value="1"/>
</dbReference>
<feature type="domain" description="AAA+ ATPase" evidence="9">
    <location>
        <begin position="53"/>
        <end position="184"/>
    </location>
</feature>
<dbReference type="GO" id="GO:0006281">
    <property type="term" value="P:DNA repair"/>
    <property type="evidence" value="ECO:0007669"/>
    <property type="project" value="UniProtKB-KW"/>
</dbReference>
<dbReference type="SUPFAM" id="SSF52540">
    <property type="entry name" value="P-loop containing nucleoside triphosphate hydrolases"/>
    <property type="match status" value="1"/>
</dbReference>
<dbReference type="GO" id="GO:0006310">
    <property type="term" value="P:DNA recombination"/>
    <property type="evidence" value="ECO:0007669"/>
    <property type="project" value="UniProtKB-KW"/>
</dbReference>
<keyword evidence="7" id="KW-0233">DNA recombination</keyword>
<dbReference type="Pfam" id="PF17864">
    <property type="entry name" value="AAA_lid_4"/>
    <property type="match status" value="1"/>
</dbReference>
<dbReference type="InterPro" id="IPR008823">
    <property type="entry name" value="RuvB_wg_C"/>
</dbReference>
<evidence type="ECO:0000256" key="3">
    <source>
        <dbReference type="ARBA" id="ARBA00022763"/>
    </source>
</evidence>
<dbReference type="GO" id="GO:0009378">
    <property type="term" value="F:four-way junction helicase activity"/>
    <property type="evidence" value="ECO:0007669"/>
    <property type="project" value="InterPro"/>
</dbReference>
<evidence type="ECO:0000256" key="4">
    <source>
        <dbReference type="ARBA" id="ARBA00022801"/>
    </source>
</evidence>
<evidence type="ECO:0000313" key="11">
    <source>
        <dbReference type="Proteomes" id="UP000783287"/>
    </source>
</evidence>
<protein>
    <submittedName>
        <fullName evidence="10">Holliday junction branch migration DNA helicase RuvB</fullName>
        <ecNumber evidence="10">3.6.4.12</ecNumber>
    </submittedName>
</protein>
<dbReference type="InterPro" id="IPR003593">
    <property type="entry name" value="AAA+_ATPase"/>
</dbReference>
<keyword evidence="8" id="KW-0234">DNA repair</keyword>
<keyword evidence="2" id="KW-0547">Nucleotide-binding</keyword>
<evidence type="ECO:0000256" key="5">
    <source>
        <dbReference type="ARBA" id="ARBA00022840"/>
    </source>
</evidence>
<name>A0A955RJ93_9BACT</name>
<dbReference type="PANTHER" id="PTHR42848">
    <property type="match status" value="1"/>
</dbReference>
<dbReference type="GO" id="GO:0016787">
    <property type="term" value="F:hydrolase activity"/>
    <property type="evidence" value="ECO:0007669"/>
    <property type="project" value="UniProtKB-KW"/>
</dbReference>
<dbReference type="Gene3D" id="1.10.8.60">
    <property type="match status" value="1"/>
</dbReference>
<dbReference type="PANTHER" id="PTHR42848:SF1">
    <property type="entry name" value="HOLLIDAY JUNCTION BRANCH MIGRATION COMPLEX SUBUNIT RUVB"/>
    <property type="match status" value="1"/>
</dbReference>
<keyword evidence="6" id="KW-0238">DNA-binding</keyword>
<dbReference type="CDD" id="cd00009">
    <property type="entry name" value="AAA"/>
    <property type="match status" value="1"/>
</dbReference>
<keyword evidence="3" id="KW-0227">DNA damage</keyword>
<dbReference type="Gene3D" id="3.40.50.300">
    <property type="entry name" value="P-loop containing nucleotide triphosphate hydrolases"/>
    <property type="match status" value="1"/>
</dbReference>
<dbReference type="Pfam" id="PF05491">
    <property type="entry name" value="WHD_RuvB"/>
    <property type="match status" value="1"/>
</dbReference>
<dbReference type="GO" id="GO:0005524">
    <property type="term" value="F:ATP binding"/>
    <property type="evidence" value="ECO:0007669"/>
    <property type="project" value="UniProtKB-KW"/>
</dbReference>
<organism evidence="10 11">
    <name type="scientific">Candidatus Dojkabacteria bacterium</name>
    <dbReference type="NCBI Taxonomy" id="2099670"/>
    <lineage>
        <taxon>Bacteria</taxon>
        <taxon>Candidatus Dojkabacteria</taxon>
    </lineage>
</organism>
<dbReference type="Proteomes" id="UP000783287">
    <property type="component" value="Unassembled WGS sequence"/>
</dbReference>
<dbReference type="InterPro" id="IPR041445">
    <property type="entry name" value="AAA_lid_4"/>
</dbReference>
<dbReference type="Gene3D" id="1.10.10.10">
    <property type="entry name" value="Winged helix-like DNA-binding domain superfamily/Winged helix DNA-binding domain"/>
    <property type="match status" value="1"/>
</dbReference>
<dbReference type="SUPFAM" id="SSF46785">
    <property type="entry name" value="Winged helix' DNA-binding domain"/>
    <property type="match status" value="1"/>
</dbReference>
<evidence type="ECO:0000256" key="7">
    <source>
        <dbReference type="ARBA" id="ARBA00023172"/>
    </source>
</evidence>
<dbReference type="InterPro" id="IPR004605">
    <property type="entry name" value="DNA_helicase_Holl-junc_RuvB"/>
</dbReference>
<keyword evidence="1" id="KW-0963">Cytoplasm</keyword>
<proteinExistence type="inferred from homology"/>
<reference evidence="10" key="2">
    <citation type="journal article" date="2021" name="Microbiome">
        <title>Successional dynamics and alternative stable states in a saline activated sludge microbial community over 9 years.</title>
        <authorList>
            <person name="Wang Y."/>
            <person name="Ye J."/>
            <person name="Ju F."/>
            <person name="Liu L."/>
            <person name="Boyd J.A."/>
            <person name="Deng Y."/>
            <person name="Parks D.H."/>
            <person name="Jiang X."/>
            <person name="Yin X."/>
            <person name="Woodcroft B.J."/>
            <person name="Tyson G.W."/>
            <person name="Hugenholtz P."/>
            <person name="Polz M.F."/>
            <person name="Zhang T."/>
        </authorList>
    </citation>
    <scope>NUCLEOTIDE SEQUENCE</scope>
    <source>
        <strain evidence="10">HKST-UBA14</strain>
    </source>
</reference>
<reference evidence="10" key="1">
    <citation type="submission" date="2020-04" db="EMBL/GenBank/DDBJ databases">
        <authorList>
            <person name="Zhang T."/>
        </authorList>
    </citation>
    <scope>NUCLEOTIDE SEQUENCE</scope>
    <source>
        <strain evidence="10">HKST-UBA14</strain>
    </source>
</reference>
<accession>A0A955RJ93</accession>
<dbReference type="EC" id="3.6.4.12" evidence="10"/>
<dbReference type="Pfam" id="PF05496">
    <property type="entry name" value="RuvB_N"/>
    <property type="match status" value="1"/>
</dbReference>
<evidence type="ECO:0000256" key="2">
    <source>
        <dbReference type="ARBA" id="ARBA00022741"/>
    </source>
</evidence>
<feature type="non-terminal residue" evidence="10">
    <location>
        <position position="319"/>
    </location>
</feature>
<evidence type="ECO:0000256" key="6">
    <source>
        <dbReference type="ARBA" id="ARBA00023125"/>
    </source>
</evidence>
<evidence type="ECO:0000313" key="10">
    <source>
        <dbReference type="EMBL" id="MCA9383548.1"/>
    </source>
</evidence>
<dbReference type="GO" id="GO:0003677">
    <property type="term" value="F:DNA binding"/>
    <property type="evidence" value="ECO:0007669"/>
    <property type="project" value="UniProtKB-KW"/>
</dbReference>
<evidence type="ECO:0000256" key="1">
    <source>
        <dbReference type="ARBA" id="ARBA00022490"/>
    </source>
</evidence>
<dbReference type="NCBIfam" id="TIGR00635">
    <property type="entry name" value="ruvB"/>
    <property type="match status" value="1"/>
</dbReference>
<evidence type="ECO:0000259" key="9">
    <source>
        <dbReference type="SMART" id="SM00382"/>
    </source>
</evidence>
<sequence>MNNRVVDAEDNGDDLETFVQSIRPKSFADVVGREVEKKNLRVIIDAAKKRGDAVDHILLHGPPGLGKTSLANVISNEVGTELYSTSGAAIDKKGDLASILTNIEENGILFIDEIHRLHKSIEEMLYSAMEDRQIDIIIGKGPSARTLKLELNPFTIIGATTKVALLSSPLRDRFGMDLRLDYYSYPEMQSLIEQKAKLLSVGIESDAAREIARRSRRTPRIAVRILKRIRDLAQVQNQDFITHQLALEGLDMINVDRNGLDYLDKKILNTIINNFDGGPVGINTLAAALTEDINTIQDVYEPFLLKEGFIMRTPRGRVV</sequence>
<dbReference type="InterPro" id="IPR027417">
    <property type="entry name" value="P-loop_NTPase"/>
</dbReference>
<dbReference type="HAMAP" id="MF_00016">
    <property type="entry name" value="DNA_HJ_migration_RuvB"/>
    <property type="match status" value="1"/>
</dbReference>
<dbReference type="InterPro" id="IPR036390">
    <property type="entry name" value="WH_DNA-bd_sf"/>
</dbReference>
<keyword evidence="4 10" id="KW-0378">Hydrolase</keyword>
<keyword evidence="10" id="KW-0347">Helicase</keyword>
<comment type="caution">
    <text evidence="10">The sequence shown here is derived from an EMBL/GenBank/DDBJ whole genome shotgun (WGS) entry which is preliminary data.</text>
</comment>
<gene>
    <name evidence="10" type="primary">ruvB</name>
    <name evidence="10" type="ORF">KC909_04225</name>
</gene>
<dbReference type="AlphaFoldDB" id="A0A955RJ93"/>
<keyword evidence="5" id="KW-0067">ATP-binding</keyword>
<evidence type="ECO:0000256" key="8">
    <source>
        <dbReference type="ARBA" id="ARBA00023204"/>
    </source>
</evidence>
<dbReference type="EMBL" id="JAGQLK010000087">
    <property type="protein sequence ID" value="MCA9383548.1"/>
    <property type="molecule type" value="Genomic_DNA"/>
</dbReference>